<dbReference type="InterPro" id="IPR019646">
    <property type="entry name" value="Aminoglyc_AdlTrfase"/>
</dbReference>
<name>A0A7C4Q2B5_9CHLR</name>
<dbReference type="Pfam" id="PF10706">
    <property type="entry name" value="Aminoglyc_resit"/>
    <property type="match status" value="1"/>
</dbReference>
<dbReference type="SUPFAM" id="SSF81301">
    <property type="entry name" value="Nucleotidyltransferase"/>
    <property type="match status" value="1"/>
</dbReference>
<comment type="caution">
    <text evidence="1">The sequence shown here is derived from an EMBL/GenBank/DDBJ whole genome shotgun (WGS) entry which is preliminary data.</text>
</comment>
<organism evidence="1">
    <name type="scientific">Bellilinea caldifistulae</name>
    <dbReference type="NCBI Taxonomy" id="360411"/>
    <lineage>
        <taxon>Bacteria</taxon>
        <taxon>Bacillati</taxon>
        <taxon>Chloroflexota</taxon>
        <taxon>Anaerolineae</taxon>
        <taxon>Anaerolineales</taxon>
        <taxon>Anaerolineaceae</taxon>
        <taxon>Bellilinea</taxon>
    </lineage>
</organism>
<accession>A0A7C4Q2B5</accession>
<dbReference type="AlphaFoldDB" id="A0A7C4Q2B5"/>
<sequence>MLPREFETALQTILEQLTGLPEAWALTGSVGMVLQGMPLQVHDIDVQTSPLGAIQIQQRLEGWMVEPVRQVESSFMRSLLGRAVVEGVEVEIIGGVQKRLEGGGWEEPVNVAEHRRRVEWRGLNVPVLVLEYEAEAYRRMGRLEKAEKIRRWLDSTKPLD</sequence>
<dbReference type="InterPro" id="IPR043519">
    <property type="entry name" value="NT_sf"/>
</dbReference>
<evidence type="ECO:0008006" key="2">
    <source>
        <dbReference type="Google" id="ProtNLM"/>
    </source>
</evidence>
<evidence type="ECO:0000313" key="1">
    <source>
        <dbReference type="EMBL" id="HGS87644.1"/>
    </source>
</evidence>
<reference evidence="1" key="1">
    <citation type="journal article" date="2020" name="mSystems">
        <title>Genome- and Community-Level Interaction Insights into Carbon Utilization and Element Cycling Functions of Hydrothermarchaeota in Hydrothermal Sediment.</title>
        <authorList>
            <person name="Zhou Z."/>
            <person name="Liu Y."/>
            <person name="Xu W."/>
            <person name="Pan J."/>
            <person name="Luo Z.H."/>
            <person name="Li M."/>
        </authorList>
    </citation>
    <scope>NUCLEOTIDE SEQUENCE [LARGE SCALE GENOMIC DNA]</scope>
    <source>
        <strain evidence="1">SpSt-556</strain>
    </source>
</reference>
<gene>
    <name evidence="1" type="ORF">ENT17_08500</name>
</gene>
<dbReference type="Gene3D" id="3.30.460.40">
    <property type="match status" value="1"/>
</dbReference>
<protein>
    <recommendedName>
        <fullName evidence="2">Nucleotidyltransferase family protein</fullName>
    </recommendedName>
</protein>
<proteinExistence type="predicted"/>
<dbReference type="EMBL" id="DSXR01000084">
    <property type="protein sequence ID" value="HGS87644.1"/>
    <property type="molecule type" value="Genomic_DNA"/>
</dbReference>